<organism evidence="3 4">
    <name type="scientific">Araneus ventricosus</name>
    <name type="common">Orbweaver spider</name>
    <name type="synonym">Epeira ventricosa</name>
    <dbReference type="NCBI Taxonomy" id="182803"/>
    <lineage>
        <taxon>Eukaryota</taxon>
        <taxon>Metazoa</taxon>
        <taxon>Ecdysozoa</taxon>
        <taxon>Arthropoda</taxon>
        <taxon>Chelicerata</taxon>
        <taxon>Arachnida</taxon>
        <taxon>Araneae</taxon>
        <taxon>Araneomorphae</taxon>
        <taxon>Entelegynae</taxon>
        <taxon>Araneoidea</taxon>
        <taxon>Araneidae</taxon>
        <taxon>Araneus</taxon>
    </lineage>
</organism>
<dbReference type="FunFam" id="3.30.710.10:FF:000159">
    <property type="entry name" value="Speckle-type POZ protein B"/>
    <property type="match status" value="1"/>
</dbReference>
<dbReference type="Gene3D" id="1.25.40.420">
    <property type="match status" value="1"/>
</dbReference>
<feature type="domain" description="MATH" evidence="2">
    <location>
        <begin position="15"/>
        <end position="143"/>
    </location>
</feature>
<dbReference type="PROSITE" id="PS50097">
    <property type="entry name" value="BTB"/>
    <property type="match status" value="1"/>
</dbReference>
<evidence type="ECO:0000259" key="1">
    <source>
        <dbReference type="PROSITE" id="PS50097"/>
    </source>
</evidence>
<dbReference type="InterPro" id="IPR008974">
    <property type="entry name" value="TRAF-like"/>
</dbReference>
<comment type="caution">
    <text evidence="3">The sequence shown here is derived from an EMBL/GenBank/DDBJ whole genome shotgun (WGS) entry which is preliminary data.</text>
</comment>
<proteinExistence type="predicted"/>
<accession>A0A4Y2S6S0</accession>
<dbReference type="PROSITE" id="PS50144">
    <property type="entry name" value="MATH"/>
    <property type="match status" value="1"/>
</dbReference>
<dbReference type="Gene3D" id="2.60.210.10">
    <property type="entry name" value="Apoptosis, Tumor Necrosis Factor Receptor Associated Protein 2, Chain A"/>
    <property type="match status" value="1"/>
</dbReference>
<evidence type="ECO:0000313" key="3">
    <source>
        <dbReference type="EMBL" id="GBN83904.1"/>
    </source>
</evidence>
<dbReference type="InterPro" id="IPR011333">
    <property type="entry name" value="SKP1/BTB/POZ_sf"/>
</dbReference>
<dbReference type="InterPro" id="IPR000210">
    <property type="entry name" value="BTB/POZ_dom"/>
</dbReference>
<evidence type="ECO:0000313" key="4">
    <source>
        <dbReference type="Proteomes" id="UP000499080"/>
    </source>
</evidence>
<reference evidence="3 4" key="1">
    <citation type="journal article" date="2019" name="Sci. Rep.">
        <title>Orb-weaving spider Araneus ventricosus genome elucidates the spidroin gene catalogue.</title>
        <authorList>
            <person name="Kono N."/>
            <person name="Nakamura H."/>
            <person name="Ohtoshi R."/>
            <person name="Moran D.A.P."/>
            <person name="Shinohara A."/>
            <person name="Yoshida Y."/>
            <person name="Fujiwara M."/>
            <person name="Mori M."/>
            <person name="Tomita M."/>
            <person name="Arakawa K."/>
        </authorList>
    </citation>
    <scope>NUCLEOTIDE SEQUENCE [LARGE SCALE GENOMIC DNA]</scope>
</reference>
<dbReference type="SUPFAM" id="SSF49599">
    <property type="entry name" value="TRAF domain-like"/>
    <property type="match status" value="1"/>
</dbReference>
<sequence>MQLRRSTRNDGGRKAYTFQWKVENISYSWMERREYIESPTFIANALEGTKWSLRLFPKRNIFTNSFNACLYRENDWCGPEVIQVKYDLALLDEDGLISETEGVDEFRRNYIGSQTIYGKLRDLFSTERNTFFPEDTITIRCNMWTEEVKPAVSERLPARTAFQGQRGSFVWRIDKFSTLSSGLISNFVVINELEDVLINFDLVLRNATDLYIDIRSRVKCIKFYAFKASIIDWKGKKAECGSTECCDGDVEEGIVSSIRIKQFPLESGLYLRNDVLSLDCEYIFSTGTVFSEYPSCGTISSSVSRESVKNKKRQPIPDLQDDLKSMYSDAIFCDVELRTSTEKFPAHKAILSARSSVFRRMFSSDMKEKNSGHVDITDLDAETVHRMLTYVYTDSLGDLQMKSAPKLYTAAEKYDIPSLKRKCSDFMQDNMRPNTVCDVLVLADMHQDHYLKSAAQDYIQDHDEVVLRSQEWKHLMDTNLQLAANVMYRKFSKPMKRVSDCLK</sequence>
<keyword evidence="4" id="KW-1185">Reference proteome</keyword>
<dbReference type="GO" id="GO:0030163">
    <property type="term" value="P:protein catabolic process"/>
    <property type="evidence" value="ECO:0007669"/>
    <property type="project" value="UniProtKB-ARBA"/>
</dbReference>
<feature type="domain" description="BTB" evidence="1">
    <location>
        <begin position="333"/>
        <end position="396"/>
    </location>
</feature>
<dbReference type="AlphaFoldDB" id="A0A4Y2S6S0"/>
<dbReference type="SUPFAM" id="SSF54695">
    <property type="entry name" value="POZ domain"/>
    <property type="match status" value="1"/>
</dbReference>
<name>A0A4Y2S6S0_ARAVE</name>
<dbReference type="Pfam" id="PF00651">
    <property type="entry name" value="BTB"/>
    <property type="match status" value="1"/>
</dbReference>
<protein>
    <submittedName>
        <fullName evidence="3">TD and POZ domain-containing protein 5</fullName>
    </submittedName>
</protein>
<dbReference type="SMART" id="SM00225">
    <property type="entry name" value="BTB"/>
    <property type="match status" value="1"/>
</dbReference>
<dbReference type="InterPro" id="IPR002083">
    <property type="entry name" value="MATH/TRAF_dom"/>
</dbReference>
<dbReference type="CDD" id="cd18186">
    <property type="entry name" value="BTB_POZ_ZBTB_KLHL-like"/>
    <property type="match status" value="1"/>
</dbReference>
<dbReference type="OrthoDB" id="6359816at2759"/>
<dbReference type="Proteomes" id="UP000499080">
    <property type="component" value="Unassembled WGS sequence"/>
</dbReference>
<dbReference type="Gene3D" id="3.30.710.10">
    <property type="entry name" value="Potassium Channel Kv1.1, Chain A"/>
    <property type="match status" value="1"/>
</dbReference>
<gene>
    <name evidence="3" type="primary">Tdpoz5_23</name>
    <name evidence="3" type="ORF">AVEN_238609_1</name>
</gene>
<evidence type="ECO:0000259" key="2">
    <source>
        <dbReference type="PROSITE" id="PS50144"/>
    </source>
</evidence>
<dbReference type="EMBL" id="BGPR01020136">
    <property type="protein sequence ID" value="GBN83904.1"/>
    <property type="molecule type" value="Genomic_DNA"/>
</dbReference>
<dbReference type="PANTHER" id="PTHR24413">
    <property type="entry name" value="SPECKLE-TYPE POZ PROTEIN"/>
    <property type="match status" value="1"/>
</dbReference>